<gene>
    <name evidence="1" type="ORF">QJU57_02930</name>
</gene>
<organism evidence="1 2">
    <name type="scientific">Phocoenobacter atlanticus subsp. atlanticus</name>
    <dbReference type="NCBI Taxonomy" id="3061285"/>
    <lineage>
        <taxon>Bacteria</taxon>
        <taxon>Pseudomonadati</taxon>
        <taxon>Pseudomonadota</taxon>
        <taxon>Gammaproteobacteria</taxon>
        <taxon>Pasteurellales</taxon>
        <taxon>Pasteurellaceae</taxon>
        <taxon>Phocoenobacter</taxon>
        <taxon>Phocoenobacter atlanticus</taxon>
    </lineage>
</organism>
<sequence>MDNELAYQQAVINSILSNWSFGFPSQNAIRMLKSLRPFEEIKNHPLIIHRNNLDFKFGGTKENPNYHTMKKIIDELSEIDKHKSLLMEHNYALMMYWETTAFQERYNFDYSKWKEDFKVKTIRVV</sequence>
<evidence type="ECO:0000313" key="1">
    <source>
        <dbReference type="EMBL" id="MDP8148035.1"/>
    </source>
</evidence>
<protein>
    <submittedName>
        <fullName evidence="1">Uncharacterized protein</fullName>
    </submittedName>
</protein>
<keyword evidence="2" id="KW-1185">Reference proteome</keyword>
<reference evidence="1 2" key="1">
    <citation type="journal article" date="2023" name="Front. Microbiol.">
        <title>Phylogeography and host specificity of Pasteurellaceae pathogenic to sea-farmed fish in the north-east Atlantic.</title>
        <authorList>
            <person name="Gulla S."/>
            <person name="Colquhoun D.J."/>
            <person name="Olsen A.B."/>
            <person name="Spilsberg B."/>
            <person name="Lagesen K."/>
            <person name="Aakesson C.P."/>
            <person name="Strom S."/>
            <person name="Manji F."/>
            <person name="Birkbeck T.H."/>
            <person name="Nilsen H.K."/>
        </authorList>
    </citation>
    <scope>NUCLEOTIDE SEQUENCE [LARGE SCALE GENOMIC DNA]</scope>
    <source>
        <strain evidence="1 2">NVIB3131</strain>
    </source>
</reference>
<dbReference type="RefSeq" id="WP_306351242.1">
    <property type="nucleotide sequence ID" value="NZ_JASAWV010000004.1"/>
</dbReference>
<dbReference type="Proteomes" id="UP001226020">
    <property type="component" value="Unassembled WGS sequence"/>
</dbReference>
<proteinExistence type="predicted"/>
<dbReference type="AlphaFoldDB" id="A0AAW8CDY0"/>
<dbReference type="EMBL" id="JASAXT010000004">
    <property type="protein sequence ID" value="MDP8148035.1"/>
    <property type="molecule type" value="Genomic_DNA"/>
</dbReference>
<comment type="caution">
    <text evidence="1">The sequence shown here is derived from an EMBL/GenBank/DDBJ whole genome shotgun (WGS) entry which is preliminary data.</text>
</comment>
<evidence type="ECO:0000313" key="2">
    <source>
        <dbReference type="Proteomes" id="UP001226020"/>
    </source>
</evidence>
<name>A0AAW8CDY0_9PAST</name>
<accession>A0AAW8CDY0</accession>